<evidence type="ECO:0000259" key="11">
    <source>
        <dbReference type="PROSITE" id="PS51755"/>
    </source>
</evidence>
<dbReference type="Proteomes" id="UP000070326">
    <property type="component" value="Unassembled WGS sequence"/>
</dbReference>
<sequence>MHQHRILIIDDDLSIQDLLAEFFTANDYSVDCANNGVEGIKLFRDNLGYDLILLDIMMPNLDGYTTCKMIRNTSKVPIIFMSALNAENDQLKGYELGCDDYITKPFSFNLLVKKVEAVLKRTSETSPTNSIVFDKMHLDLDTYSISIDGNTVELTLKEFNILKTLIEKYPQIITRESLLDQIWGYDYYGDTRIVDAHIKNIRKKLKIPYIRTVKGIGYTLEKIF</sequence>
<evidence type="ECO:0000256" key="2">
    <source>
        <dbReference type="ARBA" id="ARBA00022553"/>
    </source>
</evidence>
<evidence type="ECO:0000313" key="13">
    <source>
        <dbReference type="EMBL" id="SUB61077.1"/>
    </source>
</evidence>
<dbReference type="EMBL" id="LSQZ01000085">
    <property type="protein sequence ID" value="KXI10861.1"/>
    <property type="molecule type" value="Genomic_DNA"/>
</dbReference>
<dbReference type="InterPro" id="IPR011006">
    <property type="entry name" value="CheY-like_superfamily"/>
</dbReference>
<dbReference type="GO" id="GO:0000156">
    <property type="term" value="F:phosphorelay response regulator activity"/>
    <property type="evidence" value="ECO:0007669"/>
    <property type="project" value="TreeGrafter"/>
</dbReference>
<dbReference type="STRING" id="1261.HMPREF3195_01603"/>
<evidence type="ECO:0000313" key="12">
    <source>
        <dbReference type="EMBL" id="KXI10861.1"/>
    </source>
</evidence>
<evidence type="ECO:0000256" key="5">
    <source>
        <dbReference type="ARBA" id="ARBA00023125"/>
    </source>
</evidence>
<evidence type="ECO:0000259" key="10">
    <source>
        <dbReference type="PROSITE" id="PS50110"/>
    </source>
</evidence>
<dbReference type="PANTHER" id="PTHR48111">
    <property type="entry name" value="REGULATOR OF RPOS"/>
    <property type="match status" value="1"/>
</dbReference>
<dbReference type="GeneID" id="79843581"/>
<evidence type="ECO:0000256" key="3">
    <source>
        <dbReference type="ARBA" id="ARBA00023012"/>
    </source>
</evidence>
<dbReference type="SUPFAM" id="SSF52172">
    <property type="entry name" value="CheY-like"/>
    <property type="match status" value="1"/>
</dbReference>
<dbReference type="Proteomes" id="UP000255101">
    <property type="component" value="Unassembled WGS sequence"/>
</dbReference>
<evidence type="ECO:0000256" key="4">
    <source>
        <dbReference type="ARBA" id="ARBA00023015"/>
    </source>
</evidence>
<keyword evidence="4" id="KW-0805">Transcription regulation</keyword>
<feature type="DNA-binding region" description="OmpR/PhoB-type" evidence="9">
    <location>
        <begin position="128"/>
        <end position="222"/>
    </location>
</feature>
<dbReference type="GO" id="GO:0006355">
    <property type="term" value="P:regulation of DNA-templated transcription"/>
    <property type="evidence" value="ECO:0007669"/>
    <property type="project" value="InterPro"/>
</dbReference>
<dbReference type="GO" id="GO:0032993">
    <property type="term" value="C:protein-DNA complex"/>
    <property type="evidence" value="ECO:0007669"/>
    <property type="project" value="TreeGrafter"/>
</dbReference>
<dbReference type="PROSITE" id="PS51755">
    <property type="entry name" value="OMPR_PHOB"/>
    <property type="match status" value="1"/>
</dbReference>
<evidence type="ECO:0000313" key="15">
    <source>
        <dbReference type="Proteomes" id="UP000255101"/>
    </source>
</evidence>
<dbReference type="InterPro" id="IPR001789">
    <property type="entry name" value="Sig_transdc_resp-reg_receiver"/>
</dbReference>
<name>A0A135YND0_9FIRM</name>
<dbReference type="Pfam" id="PF00486">
    <property type="entry name" value="Trans_reg_C"/>
    <property type="match status" value="1"/>
</dbReference>
<feature type="domain" description="Response regulatory" evidence="10">
    <location>
        <begin position="5"/>
        <end position="119"/>
    </location>
</feature>
<dbReference type="CDD" id="cd00383">
    <property type="entry name" value="trans_reg_C"/>
    <property type="match status" value="1"/>
</dbReference>
<dbReference type="Gene3D" id="3.40.50.2300">
    <property type="match status" value="1"/>
</dbReference>
<dbReference type="InterPro" id="IPR001867">
    <property type="entry name" value="OmpR/PhoB-type_DNA-bd"/>
</dbReference>
<keyword evidence="3" id="KW-0902">Two-component regulatory system</keyword>
<dbReference type="PATRIC" id="fig|1261.3.peg.1610"/>
<dbReference type="PROSITE" id="PS50110">
    <property type="entry name" value="RESPONSE_REGULATORY"/>
    <property type="match status" value="1"/>
</dbReference>
<accession>A0A135YND0</accession>
<dbReference type="InterPro" id="IPR036388">
    <property type="entry name" value="WH-like_DNA-bd_sf"/>
</dbReference>
<evidence type="ECO:0000256" key="8">
    <source>
        <dbReference type="PROSITE-ProRule" id="PRU00169"/>
    </source>
</evidence>
<comment type="function">
    <text evidence="7">May play the central regulatory role in sporulation. It may be an element of the effector pathway responsible for the activation of sporulation genes in response to nutritional stress. Spo0A may act in concert with spo0H (a sigma factor) to control the expression of some genes that are critical to the sporulation process.</text>
</comment>
<dbReference type="GO" id="GO:0000976">
    <property type="term" value="F:transcription cis-regulatory region binding"/>
    <property type="evidence" value="ECO:0007669"/>
    <property type="project" value="TreeGrafter"/>
</dbReference>
<feature type="domain" description="OmpR/PhoB-type" evidence="11">
    <location>
        <begin position="128"/>
        <end position="222"/>
    </location>
</feature>
<keyword evidence="6" id="KW-0804">Transcription</keyword>
<dbReference type="AlphaFoldDB" id="A0A135YND0"/>
<evidence type="ECO:0000256" key="7">
    <source>
        <dbReference type="ARBA" id="ARBA00024867"/>
    </source>
</evidence>
<keyword evidence="5 9" id="KW-0238">DNA-binding</keyword>
<evidence type="ECO:0000256" key="1">
    <source>
        <dbReference type="ARBA" id="ARBA00018672"/>
    </source>
</evidence>
<dbReference type="FunFam" id="3.40.50.2300:FF:000001">
    <property type="entry name" value="DNA-binding response regulator PhoB"/>
    <property type="match status" value="1"/>
</dbReference>
<dbReference type="Gene3D" id="1.10.10.10">
    <property type="entry name" value="Winged helix-like DNA-binding domain superfamily/Winged helix DNA-binding domain"/>
    <property type="match status" value="1"/>
</dbReference>
<dbReference type="FunFam" id="1.10.10.10:FF:000018">
    <property type="entry name" value="DNA-binding response regulator ResD"/>
    <property type="match status" value="1"/>
</dbReference>
<reference evidence="13 15" key="2">
    <citation type="submission" date="2018-06" db="EMBL/GenBank/DDBJ databases">
        <authorList>
            <consortium name="Pathogen Informatics"/>
            <person name="Doyle S."/>
        </authorList>
    </citation>
    <scope>NUCLEOTIDE SEQUENCE [LARGE SCALE GENOMIC DNA]</scope>
    <source>
        <strain evidence="13 15">NCTC11460</strain>
    </source>
</reference>
<reference evidence="12 14" key="1">
    <citation type="submission" date="2016-02" db="EMBL/GenBank/DDBJ databases">
        <authorList>
            <person name="Wen L."/>
            <person name="He K."/>
            <person name="Yang H."/>
        </authorList>
    </citation>
    <scope>NUCLEOTIDE SEQUENCE [LARGE SCALE GENOMIC DNA]</scope>
    <source>
        <strain evidence="12 14">MJR8628A</strain>
    </source>
</reference>
<organism evidence="12 14">
    <name type="scientific">Peptostreptococcus anaerobius</name>
    <dbReference type="NCBI Taxonomy" id="1261"/>
    <lineage>
        <taxon>Bacteria</taxon>
        <taxon>Bacillati</taxon>
        <taxon>Bacillota</taxon>
        <taxon>Clostridia</taxon>
        <taxon>Peptostreptococcales</taxon>
        <taxon>Peptostreptococcaceae</taxon>
        <taxon>Peptostreptococcus</taxon>
    </lineage>
</organism>
<dbReference type="CDD" id="cd17574">
    <property type="entry name" value="REC_OmpR"/>
    <property type="match status" value="1"/>
</dbReference>
<dbReference type="SMART" id="SM00448">
    <property type="entry name" value="REC"/>
    <property type="match status" value="1"/>
</dbReference>
<dbReference type="InterPro" id="IPR039420">
    <property type="entry name" value="WalR-like"/>
</dbReference>
<dbReference type="RefSeq" id="WP_002844705.1">
    <property type="nucleotide sequence ID" value="NZ_CAXUJS010000001.1"/>
</dbReference>
<dbReference type="GO" id="GO:0005829">
    <property type="term" value="C:cytosol"/>
    <property type="evidence" value="ECO:0007669"/>
    <property type="project" value="TreeGrafter"/>
</dbReference>
<dbReference type="Pfam" id="PF00072">
    <property type="entry name" value="Response_reg"/>
    <property type="match status" value="1"/>
</dbReference>
<dbReference type="EMBL" id="UGTB01000004">
    <property type="protein sequence ID" value="SUB61077.1"/>
    <property type="molecule type" value="Genomic_DNA"/>
</dbReference>
<dbReference type="eggNOG" id="COG0745">
    <property type="taxonomic scope" value="Bacteria"/>
</dbReference>
<feature type="modified residue" description="4-aspartylphosphate" evidence="8">
    <location>
        <position position="55"/>
    </location>
</feature>
<protein>
    <recommendedName>
        <fullName evidence="1">Stage 0 sporulation protein A homolog</fullName>
    </recommendedName>
</protein>
<evidence type="ECO:0000256" key="6">
    <source>
        <dbReference type="ARBA" id="ARBA00023163"/>
    </source>
</evidence>
<gene>
    <name evidence="13" type="primary">yycF_3</name>
    <name evidence="12" type="ORF">HMPREF3195_01603</name>
    <name evidence="13" type="ORF">NCTC11460_00994</name>
</gene>
<dbReference type="SMART" id="SM00862">
    <property type="entry name" value="Trans_reg_C"/>
    <property type="match status" value="1"/>
</dbReference>
<proteinExistence type="predicted"/>
<dbReference type="PANTHER" id="PTHR48111:SF32">
    <property type="entry name" value="STAGE 0 SPORULATION PROTEIN A HOMOLOG"/>
    <property type="match status" value="1"/>
</dbReference>
<evidence type="ECO:0000256" key="9">
    <source>
        <dbReference type="PROSITE-ProRule" id="PRU01091"/>
    </source>
</evidence>
<keyword evidence="2 8" id="KW-0597">Phosphoprotein</keyword>
<evidence type="ECO:0000313" key="14">
    <source>
        <dbReference type="Proteomes" id="UP000070326"/>
    </source>
</evidence>